<dbReference type="Proteomes" id="UP000199542">
    <property type="component" value="Unassembled WGS sequence"/>
</dbReference>
<dbReference type="GO" id="GO:0022857">
    <property type="term" value="F:transmembrane transporter activity"/>
    <property type="evidence" value="ECO:0007669"/>
    <property type="project" value="InterPro"/>
</dbReference>
<feature type="transmembrane region" description="Helical" evidence="5">
    <location>
        <begin position="343"/>
        <end position="367"/>
    </location>
</feature>
<organism evidence="7 8">
    <name type="scientific">Rhizobium mongolense subsp. loessense</name>
    <dbReference type="NCBI Taxonomy" id="158890"/>
    <lineage>
        <taxon>Bacteria</taxon>
        <taxon>Pseudomonadati</taxon>
        <taxon>Pseudomonadota</taxon>
        <taxon>Alphaproteobacteria</taxon>
        <taxon>Hyphomicrobiales</taxon>
        <taxon>Rhizobiaceae</taxon>
        <taxon>Rhizobium/Agrobacterium group</taxon>
        <taxon>Rhizobium</taxon>
    </lineage>
</organism>
<name>A0A1G4QZC6_9HYPH</name>
<evidence type="ECO:0000256" key="2">
    <source>
        <dbReference type="ARBA" id="ARBA00022692"/>
    </source>
</evidence>
<evidence type="ECO:0000313" key="8">
    <source>
        <dbReference type="Proteomes" id="UP000199542"/>
    </source>
</evidence>
<keyword evidence="2 5" id="KW-0812">Transmembrane</keyword>
<evidence type="ECO:0000313" key="7">
    <source>
        <dbReference type="EMBL" id="SCW49787.1"/>
    </source>
</evidence>
<dbReference type="PANTHER" id="PTHR11662">
    <property type="entry name" value="SOLUTE CARRIER FAMILY 17"/>
    <property type="match status" value="1"/>
</dbReference>
<feature type="transmembrane region" description="Helical" evidence="5">
    <location>
        <begin position="215"/>
        <end position="233"/>
    </location>
</feature>
<feature type="transmembrane region" description="Helical" evidence="5">
    <location>
        <begin position="165"/>
        <end position="185"/>
    </location>
</feature>
<evidence type="ECO:0000256" key="4">
    <source>
        <dbReference type="ARBA" id="ARBA00023136"/>
    </source>
</evidence>
<feature type="transmembrane region" description="Helical" evidence="5">
    <location>
        <begin position="285"/>
        <end position="303"/>
    </location>
</feature>
<evidence type="ECO:0000259" key="6">
    <source>
        <dbReference type="PROSITE" id="PS50850"/>
    </source>
</evidence>
<gene>
    <name evidence="7" type="ORF">SAMN02927900_02040</name>
</gene>
<dbReference type="InterPro" id="IPR050382">
    <property type="entry name" value="MFS_Na/Anion_cotransporter"/>
</dbReference>
<keyword evidence="3 5" id="KW-1133">Transmembrane helix</keyword>
<feature type="transmembrane region" description="Helical" evidence="5">
    <location>
        <begin position="253"/>
        <end position="273"/>
    </location>
</feature>
<dbReference type="SUPFAM" id="SSF103473">
    <property type="entry name" value="MFS general substrate transporter"/>
    <property type="match status" value="1"/>
</dbReference>
<feature type="transmembrane region" description="Helical" evidence="5">
    <location>
        <begin position="138"/>
        <end position="159"/>
    </location>
</feature>
<keyword evidence="4 5" id="KW-0472">Membrane</keyword>
<comment type="subcellular location">
    <subcellularLocation>
        <location evidence="1">Membrane</location>
        <topology evidence="1">Multi-pass membrane protein</topology>
    </subcellularLocation>
</comment>
<feature type="domain" description="Major facilitator superfamily (MFS) profile" evidence="6">
    <location>
        <begin position="11"/>
        <end position="401"/>
    </location>
</feature>
<feature type="transmembrane region" description="Helical" evidence="5">
    <location>
        <begin position="48"/>
        <end position="69"/>
    </location>
</feature>
<dbReference type="InterPro" id="IPR011701">
    <property type="entry name" value="MFS"/>
</dbReference>
<dbReference type="InterPro" id="IPR020846">
    <property type="entry name" value="MFS_dom"/>
</dbReference>
<dbReference type="Pfam" id="PF07690">
    <property type="entry name" value="MFS_1"/>
    <property type="match status" value="1"/>
</dbReference>
<feature type="transmembrane region" description="Helical" evidence="5">
    <location>
        <begin position="309"/>
        <end position="331"/>
    </location>
</feature>
<dbReference type="AlphaFoldDB" id="A0A1G4QZC6"/>
<sequence>MITNIRRRHVIIAMLFVCWVVGFLDKTAINIAIIPISEEFALTPDHQGMIISAFFLAYSMTQLIGGYLVDRLGSRRVLSSAVAVWSLGTVASGAVTSAIGLAAARAVTGAGEAVFPAGGSVAITEHFEKSQMARAKSVLQSGASVGFALGSIVITSLIAFYSWRVMFFVLGVVGLVLSIGLYCIMKPRSEALVAKDADRKVSEKQRIGALLKNSLTWKIASVYFFTNIVFWGLQSWLPSYWVKVKGMSMMEMGAYSMIPPTLGFISFLTCGWLLDRFFHQKEKYLICIGSAVSAVFIYLMANAESIPLAFAYLSVSNVFLNAISISVFVSIMKHFPQNSVGTATGLINSLAQLGSFASPMLIGAVLSATNQNYGIAFSFIVGCAIIVCAIATTFPALHGRKSAQQPA</sequence>
<dbReference type="InterPro" id="IPR036259">
    <property type="entry name" value="MFS_trans_sf"/>
</dbReference>
<dbReference type="Gene3D" id="1.20.1250.20">
    <property type="entry name" value="MFS general substrate transporter like domains"/>
    <property type="match status" value="2"/>
</dbReference>
<proteinExistence type="predicted"/>
<dbReference type="PANTHER" id="PTHR11662:SF399">
    <property type="entry name" value="FI19708P1-RELATED"/>
    <property type="match status" value="1"/>
</dbReference>
<protein>
    <submittedName>
        <fullName evidence="7">Sugar phosphate permease</fullName>
    </submittedName>
</protein>
<dbReference type="EMBL" id="FMTM01000002">
    <property type="protein sequence ID" value="SCW49787.1"/>
    <property type="molecule type" value="Genomic_DNA"/>
</dbReference>
<dbReference type="CDD" id="cd17319">
    <property type="entry name" value="MFS_ExuT_GudP_like"/>
    <property type="match status" value="1"/>
</dbReference>
<evidence type="ECO:0000256" key="3">
    <source>
        <dbReference type="ARBA" id="ARBA00022989"/>
    </source>
</evidence>
<accession>A0A1G4QZC6</accession>
<evidence type="ECO:0000256" key="5">
    <source>
        <dbReference type="SAM" id="Phobius"/>
    </source>
</evidence>
<feature type="transmembrane region" description="Helical" evidence="5">
    <location>
        <begin position="373"/>
        <end position="397"/>
    </location>
</feature>
<dbReference type="PROSITE" id="PS50850">
    <property type="entry name" value="MFS"/>
    <property type="match status" value="1"/>
</dbReference>
<reference evidence="7 8" key="1">
    <citation type="submission" date="2016-10" db="EMBL/GenBank/DDBJ databases">
        <authorList>
            <person name="de Groot N.N."/>
        </authorList>
    </citation>
    <scope>NUCLEOTIDE SEQUENCE [LARGE SCALE GENOMIC DNA]</scope>
    <source>
        <strain evidence="7 8">CGMCC 1.3401</strain>
    </source>
</reference>
<dbReference type="GO" id="GO:0016020">
    <property type="term" value="C:membrane"/>
    <property type="evidence" value="ECO:0007669"/>
    <property type="project" value="UniProtKB-SubCell"/>
</dbReference>
<evidence type="ECO:0000256" key="1">
    <source>
        <dbReference type="ARBA" id="ARBA00004141"/>
    </source>
</evidence>
<feature type="transmembrane region" description="Helical" evidence="5">
    <location>
        <begin position="12"/>
        <end position="36"/>
    </location>
</feature>
<dbReference type="RefSeq" id="WP_092584749.1">
    <property type="nucleotide sequence ID" value="NZ_FMTM01000002.1"/>
</dbReference>